<reference evidence="2" key="1">
    <citation type="journal article" date="2014" name="Int. J. Syst. Evol. Microbiol.">
        <title>Complete genome sequence of Corynebacterium casei LMG S-19264T (=DSM 44701T), isolated from a smear-ripened cheese.</title>
        <authorList>
            <consortium name="US DOE Joint Genome Institute (JGI-PGF)"/>
            <person name="Walter F."/>
            <person name="Albersmeier A."/>
            <person name="Kalinowski J."/>
            <person name="Ruckert C."/>
        </authorList>
    </citation>
    <scope>NUCLEOTIDE SEQUENCE</scope>
    <source>
        <strain evidence="2">CGMCC 4.7679</strain>
    </source>
</reference>
<comment type="caution">
    <text evidence="2">The sequence shown here is derived from an EMBL/GenBank/DDBJ whole genome shotgun (WGS) entry which is preliminary data.</text>
</comment>
<dbReference type="Pfam" id="PF13412">
    <property type="entry name" value="HTH_24"/>
    <property type="match status" value="1"/>
</dbReference>
<accession>A0A8H9IVQ2</accession>
<evidence type="ECO:0000313" key="2">
    <source>
        <dbReference type="EMBL" id="GHF54191.1"/>
    </source>
</evidence>
<dbReference type="CDD" id="cd00093">
    <property type="entry name" value="HTH_XRE"/>
    <property type="match status" value="1"/>
</dbReference>
<dbReference type="Proteomes" id="UP000658656">
    <property type="component" value="Unassembled WGS sequence"/>
</dbReference>
<sequence length="325" mass="35510">MGPQVDPTKVDTGALPVVEIELSRLSSVCSPRTTGEDPEHVESLLSAEGELPPILVHRPTMRVIDGLHRLKVARVRGDTTIVARCFDGTESDAFVLAVEANVRHGLPLSLADRKRAAIQIIGTHPQWSDRRVASATGISAGTVADLRRRRGEDGNEARIGRDGRIRPVDGSEGRKLAAELIRSDPGLSLRQVARKVGISPETVRDVRGRLERGESLVPDGSRRLRAKPQPVGWAEPDFGRSVDRDRRAVLERLKADPALRLSEAGRILLRMLAMHSIEGQEWGRILHGVPPHLCGVVAGFAKDYARVWAEFADRLENRATDVAAG</sequence>
<evidence type="ECO:0000259" key="1">
    <source>
        <dbReference type="SMART" id="SM00470"/>
    </source>
</evidence>
<dbReference type="InterPro" id="IPR036086">
    <property type="entry name" value="ParB/Sulfiredoxin_sf"/>
</dbReference>
<protein>
    <recommendedName>
        <fullName evidence="1">ParB-like N-terminal domain-containing protein</fullName>
    </recommendedName>
</protein>
<dbReference type="SMART" id="SM00470">
    <property type="entry name" value="ParB"/>
    <property type="match status" value="1"/>
</dbReference>
<name>A0A8H9IVQ2_9PSEU</name>
<keyword evidence="3" id="KW-1185">Reference proteome</keyword>
<feature type="domain" description="ParB-like N-terminal" evidence="1">
    <location>
        <begin position="18"/>
        <end position="102"/>
    </location>
</feature>
<dbReference type="EMBL" id="BNAV01000003">
    <property type="protein sequence ID" value="GHF54191.1"/>
    <property type="molecule type" value="Genomic_DNA"/>
</dbReference>
<dbReference type="SUPFAM" id="SSF110849">
    <property type="entry name" value="ParB/Sulfiredoxin"/>
    <property type="match status" value="1"/>
</dbReference>
<dbReference type="InterPro" id="IPR001387">
    <property type="entry name" value="Cro/C1-type_HTH"/>
</dbReference>
<reference evidence="2" key="2">
    <citation type="submission" date="2020-09" db="EMBL/GenBank/DDBJ databases">
        <authorList>
            <person name="Sun Q."/>
            <person name="Zhou Y."/>
        </authorList>
    </citation>
    <scope>NUCLEOTIDE SEQUENCE</scope>
    <source>
        <strain evidence="2">CGMCC 4.7679</strain>
    </source>
</reference>
<gene>
    <name evidence="2" type="ORF">GCM10017566_29590</name>
</gene>
<dbReference type="OrthoDB" id="3701787at2"/>
<dbReference type="InterPro" id="IPR003115">
    <property type="entry name" value="ParB_N"/>
</dbReference>
<proteinExistence type="predicted"/>
<evidence type="ECO:0000313" key="3">
    <source>
        <dbReference type="Proteomes" id="UP000658656"/>
    </source>
</evidence>
<organism evidence="2 3">
    <name type="scientific">Amycolatopsis bartoniae</name>
    <dbReference type="NCBI Taxonomy" id="941986"/>
    <lineage>
        <taxon>Bacteria</taxon>
        <taxon>Bacillati</taxon>
        <taxon>Actinomycetota</taxon>
        <taxon>Actinomycetes</taxon>
        <taxon>Pseudonocardiales</taxon>
        <taxon>Pseudonocardiaceae</taxon>
        <taxon>Amycolatopsis</taxon>
    </lineage>
</organism>
<dbReference type="AlphaFoldDB" id="A0A8H9IVQ2"/>